<sequence length="77" mass="8968">MPVIKQWAQSHSDKVLKSLETHVFPFIGNRDITTLNTPDLLIPVRAAEAKQIYEIASRLQQKYCRNALCRTVWHHQI</sequence>
<gene>
    <name evidence="3" type="ORF">NCTC8009_02106</name>
</gene>
<reference evidence="3 4" key="1">
    <citation type="submission" date="2018-06" db="EMBL/GenBank/DDBJ databases">
        <authorList>
            <consortium name="Pathogen Informatics"/>
            <person name="Doyle S."/>
        </authorList>
    </citation>
    <scope>NUCLEOTIDE SEQUENCE [LARGE SCALE GENOMIC DNA]</scope>
    <source>
        <strain evidence="3 4">NCTC8009</strain>
    </source>
</reference>
<protein>
    <submittedName>
        <fullName evidence="3">Integrase</fullName>
    </submittedName>
</protein>
<dbReference type="InterPro" id="IPR010998">
    <property type="entry name" value="Integrase_recombinase_N"/>
</dbReference>
<feature type="domain" description="Phage integrase central" evidence="2">
    <location>
        <begin position="5"/>
        <end position="62"/>
    </location>
</feature>
<dbReference type="Gene3D" id="1.10.150.130">
    <property type="match status" value="1"/>
</dbReference>
<dbReference type="GO" id="GO:0003677">
    <property type="term" value="F:DNA binding"/>
    <property type="evidence" value="ECO:0007669"/>
    <property type="project" value="UniProtKB-KW"/>
</dbReference>
<dbReference type="Proteomes" id="UP000250991">
    <property type="component" value="Unassembled WGS sequence"/>
</dbReference>
<dbReference type="InterPro" id="IPR053876">
    <property type="entry name" value="Phage_int_M"/>
</dbReference>
<organism evidence="3 4">
    <name type="scientific">Escherichia coli</name>
    <dbReference type="NCBI Taxonomy" id="562"/>
    <lineage>
        <taxon>Bacteria</taxon>
        <taxon>Pseudomonadati</taxon>
        <taxon>Pseudomonadota</taxon>
        <taxon>Gammaproteobacteria</taxon>
        <taxon>Enterobacterales</taxon>
        <taxon>Enterobacteriaceae</taxon>
        <taxon>Escherichia</taxon>
    </lineage>
</organism>
<dbReference type="EMBL" id="UARW01000010">
    <property type="protein sequence ID" value="SQD01674.1"/>
    <property type="molecule type" value="Genomic_DNA"/>
</dbReference>
<evidence type="ECO:0000313" key="3">
    <source>
        <dbReference type="EMBL" id="SQD01674.1"/>
    </source>
</evidence>
<keyword evidence="1" id="KW-0238">DNA-binding</keyword>
<dbReference type="AlphaFoldDB" id="A0A2X3K3X6"/>
<evidence type="ECO:0000313" key="4">
    <source>
        <dbReference type="Proteomes" id="UP000250991"/>
    </source>
</evidence>
<evidence type="ECO:0000256" key="1">
    <source>
        <dbReference type="ARBA" id="ARBA00023125"/>
    </source>
</evidence>
<name>A0A2X3K3X6_ECOLX</name>
<dbReference type="Pfam" id="PF22022">
    <property type="entry name" value="Phage_int_M"/>
    <property type="match status" value="1"/>
</dbReference>
<proteinExistence type="predicted"/>
<accession>A0A2X3K3X6</accession>
<evidence type="ECO:0000259" key="2">
    <source>
        <dbReference type="Pfam" id="PF22022"/>
    </source>
</evidence>